<evidence type="ECO:0000259" key="1">
    <source>
        <dbReference type="Pfam" id="PF13358"/>
    </source>
</evidence>
<accession>A0A225WK22</accession>
<sequence>MLARCSSYTSRHVEFGEGEGEARAEHDNASIHSSKVAKMFLDEHLEKVMSWPALSPDVNPIENIWGYLAGNVYEGGRQYQTKEDLISAIKAQWENMPVSYLEKLVLSMKKRCVEVLKSDGKTIAY</sequence>
<dbReference type="OrthoDB" id="5410741at2759"/>
<evidence type="ECO:0000313" key="3">
    <source>
        <dbReference type="Proteomes" id="UP000198211"/>
    </source>
</evidence>
<dbReference type="Gene3D" id="3.30.420.10">
    <property type="entry name" value="Ribonuclease H-like superfamily/Ribonuclease H"/>
    <property type="match status" value="1"/>
</dbReference>
<gene>
    <name evidence="2" type="ORF">PHMEG_0008004</name>
</gene>
<keyword evidence="3" id="KW-1185">Reference proteome</keyword>
<name>A0A225WK22_9STRA</name>
<feature type="domain" description="Tc1-like transposase DDE" evidence="1">
    <location>
        <begin position="27"/>
        <end position="86"/>
    </location>
</feature>
<comment type="caution">
    <text evidence="2">The sequence shown here is derived from an EMBL/GenBank/DDBJ whole genome shotgun (WGS) entry which is preliminary data.</text>
</comment>
<dbReference type="EMBL" id="NBNE01000661">
    <property type="protein sequence ID" value="OWZ17975.1"/>
    <property type="molecule type" value="Genomic_DNA"/>
</dbReference>
<dbReference type="GO" id="GO:0003676">
    <property type="term" value="F:nucleic acid binding"/>
    <property type="evidence" value="ECO:0007669"/>
    <property type="project" value="InterPro"/>
</dbReference>
<dbReference type="Pfam" id="PF13358">
    <property type="entry name" value="DDE_3"/>
    <property type="match status" value="1"/>
</dbReference>
<organism evidence="2 3">
    <name type="scientific">Phytophthora megakarya</name>
    <dbReference type="NCBI Taxonomy" id="4795"/>
    <lineage>
        <taxon>Eukaryota</taxon>
        <taxon>Sar</taxon>
        <taxon>Stramenopiles</taxon>
        <taxon>Oomycota</taxon>
        <taxon>Peronosporomycetes</taxon>
        <taxon>Peronosporales</taxon>
        <taxon>Peronosporaceae</taxon>
        <taxon>Phytophthora</taxon>
    </lineage>
</organism>
<dbReference type="AlphaFoldDB" id="A0A225WK22"/>
<dbReference type="InterPro" id="IPR036397">
    <property type="entry name" value="RNaseH_sf"/>
</dbReference>
<dbReference type="InterPro" id="IPR038717">
    <property type="entry name" value="Tc1-like_DDE_dom"/>
</dbReference>
<evidence type="ECO:0000313" key="2">
    <source>
        <dbReference type="EMBL" id="OWZ17975.1"/>
    </source>
</evidence>
<reference evidence="3" key="1">
    <citation type="submission" date="2017-03" db="EMBL/GenBank/DDBJ databases">
        <title>Phytopthora megakarya and P. palmivora, two closely related causual agents of cacao black pod achieved similar genome size and gene model numbers by different mechanisms.</title>
        <authorList>
            <person name="Ali S."/>
            <person name="Shao J."/>
            <person name="Larry D.J."/>
            <person name="Kronmiller B."/>
            <person name="Shen D."/>
            <person name="Strem M.D."/>
            <person name="Melnick R.L."/>
            <person name="Guiltinan M.J."/>
            <person name="Tyler B.M."/>
            <person name="Meinhardt L.W."/>
            <person name="Bailey B.A."/>
        </authorList>
    </citation>
    <scope>NUCLEOTIDE SEQUENCE [LARGE SCALE GENOMIC DNA]</scope>
    <source>
        <strain evidence="3">zdho120</strain>
    </source>
</reference>
<dbReference type="Proteomes" id="UP000198211">
    <property type="component" value="Unassembled WGS sequence"/>
</dbReference>
<dbReference type="STRING" id="4795.A0A225WK22"/>
<protein>
    <submittedName>
        <fullName evidence="2">Transposase</fullName>
    </submittedName>
</protein>
<proteinExistence type="predicted"/>